<dbReference type="GO" id="GO:0005886">
    <property type="term" value="C:plasma membrane"/>
    <property type="evidence" value="ECO:0007669"/>
    <property type="project" value="UniProtKB-SubCell"/>
</dbReference>
<dbReference type="GO" id="GO:0140359">
    <property type="term" value="F:ABC-type transporter activity"/>
    <property type="evidence" value="ECO:0007669"/>
    <property type="project" value="InterPro"/>
</dbReference>
<dbReference type="EMBL" id="AZGF01000051">
    <property type="protein sequence ID" value="KRM09004.1"/>
    <property type="molecule type" value="Genomic_DNA"/>
</dbReference>
<evidence type="ECO:0000256" key="7">
    <source>
        <dbReference type="SAM" id="Phobius"/>
    </source>
</evidence>
<proteinExistence type="predicted"/>
<dbReference type="PATRIC" id="fig|1423807.3.peg.2103"/>
<dbReference type="Pfam" id="PF00005">
    <property type="entry name" value="ABC_tran"/>
    <property type="match status" value="1"/>
</dbReference>
<keyword evidence="3" id="KW-0547">Nucleotide-binding</keyword>
<feature type="transmembrane region" description="Helical" evidence="7">
    <location>
        <begin position="237"/>
        <end position="256"/>
    </location>
</feature>
<dbReference type="InterPro" id="IPR017871">
    <property type="entry name" value="ABC_transporter-like_CS"/>
</dbReference>
<dbReference type="Gene3D" id="1.20.1560.10">
    <property type="entry name" value="ABC transporter type 1, transmembrane domain"/>
    <property type="match status" value="1"/>
</dbReference>
<evidence type="ECO:0000256" key="2">
    <source>
        <dbReference type="ARBA" id="ARBA00022692"/>
    </source>
</evidence>
<dbReference type="PROSITE" id="PS00211">
    <property type="entry name" value="ABC_TRANSPORTER_1"/>
    <property type="match status" value="1"/>
</dbReference>
<feature type="transmembrane region" description="Helical" evidence="7">
    <location>
        <begin position="16"/>
        <end position="44"/>
    </location>
</feature>
<dbReference type="SUPFAM" id="SSF52540">
    <property type="entry name" value="P-loop containing nucleoside triphosphate hydrolases"/>
    <property type="match status" value="1"/>
</dbReference>
<feature type="transmembrane region" description="Helical" evidence="7">
    <location>
        <begin position="150"/>
        <end position="169"/>
    </location>
</feature>
<sequence length="546" mass="61494">MKLLVRLLRNAGKLNFILCASILSGTVATFLQLGIILLGFISLLHSFQDFPWLVIILLAVIGGFCRFGEQYLGHLVAFKILSKFRNLTYRKVIQLAPAKLDHQHSSDLLKVIDQDIEQIEIFYAHTLSPVVIGLIVSAIQVVYFWTIQPLIGIIALISYVIVGAMLPLFNQQLLKKTAVQLNRVDAEHQRLAAETVTGKFELQQYQRDQEQLDKLDQAANDYWRVNRRKTMRQDQQGMLMQLVLVLGTVAVLLVSLLTQVSLVWVLLFPFTFSRVLALGSLPGSLSGGLVAAHHLFDLFDEHSAIDDSGVSKIGSIQQIHLNQVQFTYPERLNDTILQDINLSIKDGERIGIIGPSGEGKSTIVKLIMRWYESQKGTITINENQITDLKLFELRSQINYVPQNARIFEGSIRENLSLRDEQVTDEKMWQVLEWVHLNTTIKQLPDQLNTKISSGQELLSAGEAQRLELARALLHDGSLLILDEPTSNLDVLNEALILNAVKQHYDGTVVIVTHRRSSLAICDRVLQLNNGRLKDMTKSSLKTQTVL</sequence>
<dbReference type="PANTHER" id="PTHR24221:SF653">
    <property type="entry name" value="TRANSPORT ATP-BINDING PROTEIN CYDC"/>
    <property type="match status" value="1"/>
</dbReference>
<dbReference type="InterPro" id="IPR027417">
    <property type="entry name" value="P-loop_NTPase"/>
</dbReference>
<dbReference type="InterPro" id="IPR003593">
    <property type="entry name" value="AAA+_ATPase"/>
</dbReference>
<evidence type="ECO:0000259" key="8">
    <source>
        <dbReference type="PROSITE" id="PS50893"/>
    </source>
</evidence>
<dbReference type="eggNOG" id="COG1132">
    <property type="taxonomic scope" value="Bacteria"/>
</dbReference>
<dbReference type="GO" id="GO:0034040">
    <property type="term" value="F:ATPase-coupled lipid transmembrane transporter activity"/>
    <property type="evidence" value="ECO:0007669"/>
    <property type="project" value="TreeGrafter"/>
</dbReference>
<dbReference type="Gene3D" id="3.40.50.300">
    <property type="entry name" value="P-loop containing nucleotide triphosphate hydrolases"/>
    <property type="match status" value="1"/>
</dbReference>
<keyword evidence="11" id="KW-1185">Reference proteome</keyword>
<evidence type="ECO:0000256" key="6">
    <source>
        <dbReference type="ARBA" id="ARBA00023136"/>
    </source>
</evidence>
<reference evidence="10 11" key="1">
    <citation type="journal article" date="2015" name="Genome Announc.">
        <title>Expanding the biotechnology potential of lactobacilli through comparative genomics of 213 strains and associated genera.</title>
        <authorList>
            <person name="Sun Z."/>
            <person name="Harris H.M."/>
            <person name="McCann A."/>
            <person name="Guo C."/>
            <person name="Argimon S."/>
            <person name="Zhang W."/>
            <person name="Yang X."/>
            <person name="Jeffery I.B."/>
            <person name="Cooney J.C."/>
            <person name="Kagawa T.F."/>
            <person name="Liu W."/>
            <person name="Song Y."/>
            <person name="Salvetti E."/>
            <person name="Wrobel A."/>
            <person name="Rasinkangas P."/>
            <person name="Parkhill J."/>
            <person name="Rea M.C."/>
            <person name="O'Sullivan O."/>
            <person name="Ritari J."/>
            <person name="Douillard F.P."/>
            <person name="Paul Ross R."/>
            <person name="Yang R."/>
            <person name="Briner A.E."/>
            <person name="Felis G.E."/>
            <person name="de Vos W.M."/>
            <person name="Barrangou R."/>
            <person name="Klaenhammer T.R."/>
            <person name="Caufield P.W."/>
            <person name="Cui Y."/>
            <person name="Zhang H."/>
            <person name="O'Toole P.W."/>
        </authorList>
    </citation>
    <scope>NUCLEOTIDE SEQUENCE [LARGE SCALE GENOMIC DNA]</scope>
    <source>
        <strain evidence="10 11">DSM 5007</strain>
    </source>
</reference>
<dbReference type="InterPro" id="IPR011527">
    <property type="entry name" value="ABC1_TM_dom"/>
</dbReference>
<dbReference type="AlphaFoldDB" id="A0A0R1W3G9"/>
<comment type="subcellular location">
    <subcellularLocation>
        <location evidence="1">Cell membrane</location>
        <topology evidence="1">Multi-pass membrane protein</topology>
    </subcellularLocation>
</comment>
<dbReference type="GO" id="GO:0005524">
    <property type="term" value="F:ATP binding"/>
    <property type="evidence" value="ECO:0007669"/>
    <property type="project" value="UniProtKB-KW"/>
</dbReference>
<dbReference type="SUPFAM" id="SSF90123">
    <property type="entry name" value="ABC transporter transmembrane region"/>
    <property type="match status" value="1"/>
</dbReference>
<dbReference type="STRING" id="1423807.FD16_GL002051"/>
<feature type="transmembrane region" description="Helical" evidence="7">
    <location>
        <begin position="122"/>
        <end position="144"/>
    </location>
</feature>
<dbReference type="InterPro" id="IPR003439">
    <property type="entry name" value="ABC_transporter-like_ATP-bd"/>
</dbReference>
<dbReference type="GO" id="GO:0016887">
    <property type="term" value="F:ATP hydrolysis activity"/>
    <property type="evidence" value="ECO:0007669"/>
    <property type="project" value="InterPro"/>
</dbReference>
<dbReference type="Pfam" id="PF00664">
    <property type="entry name" value="ABC_membrane"/>
    <property type="match status" value="1"/>
</dbReference>
<dbReference type="PANTHER" id="PTHR24221">
    <property type="entry name" value="ATP-BINDING CASSETTE SUB-FAMILY B"/>
    <property type="match status" value="1"/>
</dbReference>
<evidence type="ECO:0000313" key="11">
    <source>
        <dbReference type="Proteomes" id="UP000051820"/>
    </source>
</evidence>
<dbReference type="OrthoDB" id="9762778at2"/>
<evidence type="ECO:0000256" key="1">
    <source>
        <dbReference type="ARBA" id="ARBA00004651"/>
    </source>
</evidence>
<dbReference type="InterPro" id="IPR039421">
    <property type="entry name" value="Type_1_exporter"/>
</dbReference>
<accession>A0A0R1W3G9</accession>
<keyword evidence="5 7" id="KW-1133">Transmembrane helix</keyword>
<protein>
    <submittedName>
        <fullName evidence="10">ABC-type multidrug transport system, ATPase and permease component</fullName>
    </submittedName>
</protein>
<evidence type="ECO:0000256" key="5">
    <source>
        <dbReference type="ARBA" id="ARBA00022989"/>
    </source>
</evidence>
<feature type="transmembrane region" description="Helical" evidence="7">
    <location>
        <begin position="50"/>
        <end position="68"/>
    </location>
</feature>
<dbReference type="CDD" id="cd03228">
    <property type="entry name" value="ABCC_MRP_Like"/>
    <property type="match status" value="1"/>
</dbReference>
<feature type="domain" description="ABC transmembrane type-1" evidence="9">
    <location>
        <begin position="17"/>
        <end position="254"/>
    </location>
</feature>
<dbReference type="PROSITE" id="PS50893">
    <property type="entry name" value="ABC_TRANSPORTER_2"/>
    <property type="match status" value="1"/>
</dbReference>
<dbReference type="Proteomes" id="UP000051820">
    <property type="component" value="Unassembled WGS sequence"/>
</dbReference>
<evidence type="ECO:0000256" key="3">
    <source>
        <dbReference type="ARBA" id="ARBA00022741"/>
    </source>
</evidence>
<feature type="domain" description="ABC transporter" evidence="8">
    <location>
        <begin position="319"/>
        <end position="545"/>
    </location>
</feature>
<dbReference type="PROSITE" id="PS50929">
    <property type="entry name" value="ABC_TM1F"/>
    <property type="match status" value="1"/>
</dbReference>
<evidence type="ECO:0000256" key="4">
    <source>
        <dbReference type="ARBA" id="ARBA00022840"/>
    </source>
</evidence>
<dbReference type="InterPro" id="IPR036640">
    <property type="entry name" value="ABC1_TM_sf"/>
</dbReference>
<name>A0A0R1W3G9_9LACO</name>
<organism evidence="10 11">
    <name type="scientific">Paucilactobacillus suebicus DSM 5007 = KCTC 3549</name>
    <dbReference type="NCBI Taxonomy" id="1423807"/>
    <lineage>
        <taxon>Bacteria</taxon>
        <taxon>Bacillati</taxon>
        <taxon>Bacillota</taxon>
        <taxon>Bacilli</taxon>
        <taxon>Lactobacillales</taxon>
        <taxon>Lactobacillaceae</taxon>
        <taxon>Paucilactobacillus</taxon>
    </lineage>
</organism>
<keyword evidence="4" id="KW-0067">ATP-binding</keyword>
<dbReference type="RefSeq" id="WP_010623150.1">
    <property type="nucleotide sequence ID" value="NZ_AZGF01000051.1"/>
</dbReference>
<keyword evidence="2 7" id="KW-0812">Transmembrane</keyword>
<keyword evidence="6 7" id="KW-0472">Membrane</keyword>
<dbReference type="SMART" id="SM00382">
    <property type="entry name" value="AAA"/>
    <property type="match status" value="1"/>
</dbReference>
<evidence type="ECO:0000313" key="10">
    <source>
        <dbReference type="EMBL" id="KRM09004.1"/>
    </source>
</evidence>
<comment type="caution">
    <text evidence="10">The sequence shown here is derived from an EMBL/GenBank/DDBJ whole genome shotgun (WGS) entry which is preliminary data.</text>
</comment>
<evidence type="ECO:0000259" key="9">
    <source>
        <dbReference type="PROSITE" id="PS50929"/>
    </source>
</evidence>
<gene>
    <name evidence="10" type="ORF">FD16_GL002051</name>
</gene>